<dbReference type="PANTHER" id="PTHR30329">
    <property type="entry name" value="STATOR ELEMENT OF FLAGELLAR MOTOR COMPLEX"/>
    <property type="match status" value="1"/>
</dbReference>
<dbReference type="InterPro" id="IPR050330">
    <property type="entry name" value="Bact_OuterMem_StrucFunc"/>
</dbReference>
<dbReference type="PROSITE" id="PS51123">
    <property type="entry name" value="OMPA_2"/>
    <property type="match status" value="1"/>
</dbReference>
<dbReference type="GO" id="GO:0009279">
    <property type="term" value="C:cell outer membrane"/>
    <property type="evidence" value="ECO:0007669"/>
    <property type="project" value="UniProtKB-SubCell"/>
</dbReference>
<evidence type="ECO:0000256" key="1">
    <source>
        <dbReference type="ARBA" id="ARBA00004442"/>
    </source>
</evidence>
<dbReference type="SUPFAM" id="SSF49464">
    <property type="entry name" value="Carboxypeptidase regulatory domain-like"/>
    <property type="match status" value="1"/>
</dbReference>
<dbReference type="InterPro" id="IPR008969">
    <property type="entry name" value="CarboxyPept-like_regulatory"/>
</dbReference>
<dbReference type="SUPFAM" id="SSF82171">
    <property type="entry name" value="DPP6 N-terminal domain-like"/>
    <property type="match status" value="1"/>
</dbReference>
<dbReference type="SUPFAM" id="SSF103088">
    <property type="entry name" value="OmpA-like"/>
    <property type="match status" value="1"/>
</dbReference>
<organism evidence="7 8">
    <name type="scientific">Deminuibacter soli</name>
    <dbReference type="NCBI Taxonomy" id="2291815"/>
    <lineage>
        <taxon>Bacteria</taxon>
        <taxon>Pseudomonadati</taxon>
        <taxon>Bacteroidota</taxon>
        <taxon>Chitinophagia</taxon>
        <taxon>Chitinophagales</taxon>
        <taxon>Chitinophagaceae</taxon>
        <taxon>Deminuibacter</taxon>
    </lineage>
</organism>
<reference evidence="7 8" key="1">
    <citation type="submission" date="2018-08" db="EMBL/GenBank/DDBJ databases">
        <title>Chitinophagaceae sp. K23C18032701, a novel bacterium isolated from forest soil.</title>
        <authorList>
            <person name="Wang C."/>
        </authorList>
    </citation>
    <scope>NUCLEOTIDE SEQUENCE [LARGE SCALE GENOMIC DNA]</scope>
    <source>
        <strain evidence="7 8">K23C18032701</strain>
    </source>
</reference>
<evidence type="ECO:0000256" key="2">
    <source>
        <dbReference type="ARBA" id="ARBA00023136"/>
    </source>
</evidence>
<keyword evidence="7" id="KW-0282">Flagellum</keyword>
<protein>
    <submittedName>
        <fullName evidence="7">Flagellar motor protein MotB</fullName>
    </submittedName>
</protein>
<name>A0A3E1NE42_9BACT</name>
<dbReference type="InterPro" id="IPR006665">
    <property type="entry name" value="OmpA-like"/>
</dbReference>
<dbReference type="Pfam" id="PF00691">
    <property type="entry name" value="OmpA"/>
    <property type="match status" value="1"/>
</dbReference>
<evidence type="ECO:0000256" key="4">
    <source>
        <dbReference type="PROSITE-ProRule" id="PRU00473"/>
    </source>
</evidence>
<dbReference type="Proteomes" id="UP000261284">
    <property type="component" value="Unassembled WGS sequence"/>
</dbReference>
<dbReference type="Pfam" id="PF07676">
    <property type="entry name" value="PD40"/>
    <property type="match status" value="1"/>
</dbReference>
<evidence type="ECO:0000256" key="3">
    <source>
        <dbReference type="ARBA" id="ARBA00023237"/>
    </source>
</evidence>
<evidence type="ECO:0000256" key="5">
    <source>
        <dbReference type="SAM" id="Phobius"/>
    </source>
</evidence>
<keyword evidence="2 4" id="KW-0472">Membrane</keyword>
<evidence type="ECO:0000313" key="7">
    <source>
        <dbReference type="EMBL" id="RFM26122.1"/>
    </source>
</evidence>
<comment type="subcellular location">
    <subcellularLocation>
        <location evidence="1">Cell outer membrane</location>
    </subcellularLocation>
</comment>
<keyword evidence="8" id="KW-1185">Reference proteome</keyword>
<dbReference type="AlphaFoldDB" id="A0A3E1NE42"/>
<feature type="transmembrane region" description="Helical" evidence="5">
    <location>
        <begin position="40"/>
        <end position="61"/>
    </location>
</feature>
<feature type="domain" description="OmpA-like" evidence="6">
    <location>
        <begin position="590"/>
        <end position="713"/>
    </location>
</feature>
<dbReference type="InterPro" id="IPR011990">
    <property type="entry name" value="TPR-like_helical_dom_sf"/>
</dbReference>
<keyword evidence="5" id="KW-1133">Transmembrane helix</keyword>
<dbReference type="SUPFAM" id="SSF48452">
    <property type="entry name" value="TPR-like"/>
    <property type="match status" value="1"/>
</dbReference>
<dbReference type="PRINTS" id="PR01021">
    <property type="entry name" value="OMPADOMAIN"/>
</dbReference>
<dbReference type="InterPro" id="IPR011659">
    <property type="entry name" value="WD40"/>
</dbReference>
<dbReference type="InterPro" id="IPR006664">
    <property type="entry name" value="OMP_bac"/>
</dbReference>
<dbReference type="Gene3D" id="2.60.40.1120">
    <property type="entry name" value="Carboxypeptidase-like, regulatory domain"/>
    <property type="match status" value="1"/>
</dbReference>
<keyword evidence="7" id="KW-0966">Cell projection</keyword>
<dbReference type="EMBL" id="QTJU01000011">
    <property type="protein sequence ID" value="RFM26122.1"/>
    <property type="molecule type" value="Genomic_DNA"/>
</dbReference>
<sequence length="713" mass="80522">MPAPVAHCCYGRQLRRVMYSTTGRFTECTHMKPIKLKPTVQYLMLALLIGCVLPASAQYVVDFKRTADIYFEKGDYYTAAQYYEKYLTARQINLGSSQFLPYTFHQKKAKPTSKKEIGDNTAVIYRLAESYRLYNDFSSAGHWYEEALKRDSTGVPLARYWYGVCLRADTKYAEAEKELNRFLTEYKQNDDYADKARKELANCRFIQEQFASKSKNKYKMRRLNSFINQGGANYAPIWANNTTLMFTSSRPDSAKVKGANKNPYVNSLYKTLIVRDTIMGTVEKVKVKDTRETQQGVATLSYDGKKMFLTRWVTQDGRNIGALYSSTWNGTEWAEPEKLSALINVQGYSTEQPFVTSDGKYLIFASDRPGGAGKYDLWYCTLDASGNPGAPVNMGTTINTRDDENAPYYHEGTQTLVFSSNGRVGMGGYDLFASKGDFSSWEEPRNLGFPVNSTKDDIYFTSHDTKYLLKDAYFSSDRSSVCCLELFNLRRPNREVSGKVLDCATQAPLVGASVNVVDTVQNKIIYTQSIDATGSYTFELEDVRPLKVVATKNHYLTGYVMLTNPGEELGMDTLISPTLCLNHEDTAKPYPVNRPVVMKNIFYDFNKSTLRPESYPVLDTLAAVMRMYPNMEIEMSAHTDSKGTDQYNLKLSAARAQSCVDYLVKTAKIEEARIHSKGFGECCPIAPNTKPNGADNPDGRALNRRTELKVLHY</sequence>
<gene>
    <name evidence="7" type="ORF">DXN05_21180</name>
</gene>
<comment type="caution">
    <text evidence="7">The sequence shown here is derived from an EMBL/GenBank/DDBJ whole genome shotgun (WGS) entry which is preliminary data.</text>
</comment>
<dbReference type="Gene3D" id="3.30.1330.60">
    <property type="entry name" value="OmpA-like domain"/>
    <property type="match status" value="1"/>
</dbReference>
<dbReference type="CDD" id="cd07185">
    <property type="entry name" value="OmpA_C-like"/>
    <property type="match status" value="1"/>
</dbReference>
<keyword evidence="7" id="KW-0969">Cilium</keyword>
<keyword evidence="5" id="KW-0812">Transmembrane</keyword>
<evidence type="ECO:0000313" key="8">
    <source>
        <dbReference type="Proteomes" id="UP000261284"/>
    </source>
</evidence>
<dbReference type="InterPro" id="IPR036737">
    <property type="entry name" value="OmpA-like_sf"/>
</dbReference>
<keyword evidence="3" id="KW-0998">Cell outer membrane</keyword>
<accession>A0A3E1NE42</accession>
<dbReference type="PANTHER" id="PTHR30329:SF21">
    <property type="entry name" value="LIPOPROTEIN YIAD-RELATED"/>
    <property type="match status" value="1"/>
</dbReference>
<dbReference type="Gene3D" id="1.25.40.10">
    <property type="entry name" value="Tetratricopeptide repeat domain"/>
    <property type="match status" value="1"/>
</dbReference>
<evidence type="ECO:0000259" key="6">
    <source>
        <dbReference type="PROSITE" id="PS51123"/>
    </source>
</evidence>
<proteinExistence type="predicted"/>